<dbReference type="CDD" id="cd13530">
    <property type="entry name" value="PBP2_peptides_like"/>
    <property type="match status" value="1"/>
</dbReference>
<proteinExistence type="predicted"/>
<dbReference type="PANTHER" id="PTHR35936:SF17">
    <property type="entry name" value="ARGININE-BINDING EXTRACELLULAR PROTEIN ARTP"/>
    <property type="match status" value="1"/>
</dbReference>
<feature type="domain" description="Ionotropic glutamate receptor C-terminal" evidence="4">
    <location>
        <begin position="60"/>
        <end position="288"/>
    </location>
</feature>
<dbReference type="EMBL" id="JACHGN010000001">
    <property type="protein sequence ID" value="MBB5130457.1"/>
    <property type="molecule type" value="Genomic_DNA"/>
</dbReference>
<name>A0A840NZM6_9ACTN</name>
<evidence type="ECO:0000256" key="1">
    <source>
        <dbReference type="ARBA" id="ARBA00022729"/>
    </source>
</evidence>
<evidence type="ECO:0000313" key="6">
    <source>
        <dbReference type="Proteomes" id="UP000578449"/>
    </source>
</evidence>
<evidence type="ECO:0000259" key="4">
    <source>
        <dbReference type="SMART" id="SM00079"/>
    </source>
</evidence>
<keyword evidence="6" id="KW-1185">Reference proteome</keyword>
<dbReference type="SUPFAM" id="SSF53850">
    <property type="entry name" value="Periplasmic binding protein-like II"/>
    <property type="match status" value="1"/>
</dbReference>
<dbReference type="InterPro" id="IPR001638">
    <property type="entry name" value="Solute-binding_3/MltF_N"/>
</dbReference>
<dbReference type="RefSeq" id="WP_185047345.1">
    <property type="nucleotide sequence ID" value="NZ_BAABIX010000006.1"/>
</dbReference>
<sequence length="296" mass="30817">MVRRPLILVTAGMLATAVATACAPVSESGTTATPATGGSGTAAASPACSKDALPLKNPGRLTIGTDKPAYEPWFKDDDPSNGQGFESAVAYAVAGRLGFTRDEVDWITVAFDSAFSPGAKKFDFDINQVSITPDRAKAVDFSDGYYRVKQAVVAVKGSKFASATDLAGLRDATIGVQVGTTSLQAVQDVIRTTEQPKVYNQQVDAVNALKNGQVDAIVVDLPTAFYVTAAQVENSVIVGQFDAASGTPEEFGLVMEKGSGLVTCVNQAIAQVESSGDLRKIETEWLGSAAGAPELK</sequence>
<dbReference type="AlphaFoldDB" id="A0A840NZM6"/>
<evidence type="ECO:0000256" key="2">
    <source>
        <dbReference type="SAM" id="SignalP"/>
    </source>
</evidence>
<feature type="domain" description="Solute-binding protein family 3/N-terminal" evidence="3">
    <location>
        <begin position="60"/>
        <end position="289"/>
    </location>
</feature>
<feature type="signal peptide" evidence="2">
    <location>
        <begin position="1"/>
        <end position="21"/>
    </location>
</feature>
<organism evidence="5 6">
    <name type="scientific">Thermocatellispora tengchongensis</name>
    <dbReference type="NCBI Taxonomy" id="1073253"/>
    <lineage>
        <taxon>Bacteria</taxon>
        <taxon>Bacillati</taxon>
        <taxon>Actinomycetota</taxon>
        <taxon>Actinomycetes</taxon>
        <taxon>Streptosporangiales</taxon>
        <taxon>Streptosporangiaceae</taxon>
        <taxon>Thermocatellispora</taxon>
    </lineage>
</organism>
<dbReference type="SMART" id="SM00079">
    <property type="entry name" value="PBPe"/>
    <property type="match status" value="1"/>
</dbReference>
<reference evidence="5 6" key="1">
    <citation type="submission" date="2020-08" db="EMBL/GenBank/DDBJ databases">
        <title>Genomic Encyclopedia of Type Strains, Phase IV (KMG-IV): sequencing the most valuable type-strain genomes for metagenomic binning, comparative biology and taxonomic classification.</title>
        <authorList>
            <person name="Goeker M."/>
        </authorList>
    </citation>
    <scope>NUCLEOTIDE SEQUENCE [LARGE SCALE GENOMIC DNA]</scope>
    <source>
        <strain evidence="5 6">DSM 45615</strain>
    </source>
</reference>
<dbReference type="PANTHER" id="PTHR35936">
    <property type="entry name" value="MEMBRANE-BOUND LYTIC MUREIN TRANSGLYCOSYLASE F"/>
    <property type="match status" value="1"/>
</dbReference>
<dbReference type="Proteomes" id="UP000578449">
    <property type="component" value="Unassembled WGS sequence"/>
</dbReference>
<gene>
    <name evidence="5" type="ORF">HNP84_000145</name>
</gene>
<dbReference type="SMART" id="SM00062">
    <property type="entry name" value="PBPb"/>
    <property type="match status" value="1"/>
</dbReference>
<feature type="chain" id="PRO_5038885964" evidence="2">
    <location>
        <begin position="22"/>
        <end position="296"/>
    </location>
</feature>
<dbReference type="Gene3D" id="3.40.190.10">
    <property type="entry name" value="Periplasmic binding protein-like II"/>
    <property type="match status" value="2"/>
</dbReference>
<protein>
    <submittedName>
        <fullName evidence="5">Polar amino acid transport system substrate-binding protein</fullName>
    </submittedName>
</protein>
<evidence type="ECO:0000259" key="3">
    <source>
        <dbReference type="SMART" id="SM00062"/>
    </source>
</evidence>
<dbReference type="PROSITE" id="PS51257">
    <property type="entry name" value="PROKAR_LIPOPROTEIN"/>
    <property type="match status" value="1"/>
</dbReference>
<accession>A0A840NZM6</accession>
<evidence type="ECO:0000313" key="5">
    <source>
        <dbReference type="EMBL" id="MBB5130457.1"/>
    </source>
</evidence>
<dbReference type="GO" id="GO:0015276">
    <property type="term" value="F:ligand-gated monoatomic ion channel activity"/>
    <property type="evidence" value="ECO:0007669"/>
    <property type="project" value="InterPro"/>
</dbReference>
<dbReference type="InterPro" id="IPR001320">
    <property type="entry name" value="Iontro_rcpt_C"/>
</dbReference>
<comment type="caution">
    <text evidence="5">The sequence shown here is derived from an EMBL/GenBank/DDBJ whole genome shotgun (WGS) entry which is preliminary data.</text>
</comment>
<dbReference type="GO" id="GO:0016020">
    <property type="term" value="C:membrane"/>
    <property type="evidence" value="ECO:0007669"/>
    <property type="project" value="InterPro"/>
</dbReference>
<dbReference type="Pfam" id="PF00497">
    <property type="entry name" value="SBP_bac_3"/>
    <property type="match status" value="1"/>
</dbReference>
<keyword evidence="1 2" id="KW-0732">Signal</keyword>